<evidence type="ECO:0000256" key="5">
    <source>
        <dbReference type="SAM" id="Phobius"/>
    </source>
</evidence>
<dbReference type="InParanoid" id="A0A672YPH3"/>
<feature type="transmembrane region" description="Helical" evidence="5">
    <location>
        <begin position="49"/>
        <end position="72"/>
    </location>
</feature>
<dbReference type="Proteomes" id="UP000472271">
    <property type="component" value="Chromosome 10"/>
</dbReference>
<feature type="domain" description="THD" evidence="6">
    <location>
        <begin position="109"/>
        <end position="250"/>
    </location>
</feature>
<dbReference type="Gene3D" id="2.60.120.40">
    <property type="match status" value="1"/>
</dbReference>
<evidence type="ECO:0000256" key="3">
    <source>
        <dbReference type="ARBA" id="ARBA00022514"/>
    </source>
</evidence>
<dbReference type="OrthoDB" id="8667946at2759"/>
<keyword evidence="3" id="KW-0202">Cytokine</keyword>
<comment type="similarity">
    <text evidence="2">Belongs to the tumor necrosis factor family.</text>
</comment>
<dbReference type="PANTHER" id="PTHR11471">
    <property type="entry name" value="TUMOR NECROSIS FACTOR FAMILY MEMBER"/>
    <property type="match status" value="1"/>
</dbReference>
<dbReference type="Ensembl" id="ENSSORT00005006727.1">
    <property type="protein sequence ID" value="ENSSORP00005006470.1"/>
    <property type="gene ID" value="ENSSORG00005003800.1"/>
</dbReference>
<accession>A0A672YPH3</accession>
<dbReference type="GO" id="GO:0005615">
    <property type="term" value="C:extracellular space"/>
    <property type="evidence" value="ECO:0007669"/>
    <property type="project" value="UniProtKB-KW"/>
</dbReference>
<keyword evidence="8" id="KW-1185">Reference proteome</keyword>
<keyword evidence="4 5" id="KW-0472">Membrane</keyword>
<dbReference type="Pfam" id="PF00229">
    <property type="entry name" value="TNF"/>
    <property type="match status" value="1"/>
</dbReference>
<evidence type="ECO:0000256" key="2">
    <source>
        <dbReference type="ARBA" id="ARBA00008670"/>
    </source>
</evidence>
<dbReference type="PROSITE" id="PS50049">
    <property type="entry name" value="THD_2"/>
    <property type="match status" value="1"/>
</dbReference>
<dbReference type="GO" id="GO:0005164">
    <property type="term" value="F:tumor necrosis factor receptor binding"/>
    <property type="evidence" value="ECO:0007669"/>
    <property type="project" value="InterPro"/>
</dbReference>
<dbReference type="SMART" id="SM00207">
    <property type="entry name" value="TNF"/>
    <property type="match status" value="1"/>
</dbReference>
<evidence type="ECO:0000256" key="1">
    <source>
        <dbReference type="ARBA" id="ARBA00004370"/>
    </source>
</evidence>
<evidence type="ECO:0000256" key="4">
    <source>
        <dbReference type="ARBA" id="ARBA00023136"/>
    </source>
</evidence>
<dbReference type="GO" id="GO:0006955">
    <property type="term" value="P:immune response"/>
    <property type="evidence" value="ECO:0007669"/>
    <property type="project" value="InterPro"/>
</dbReference>
<reference evidence="7" key="2">
    <citation type="submission" date="2025-08" db="UniProtKB">
        <authorList>
            <consortium name="Ensembl"/>
        </authorList>
    </citation>
    <scope>IDENTIFICATION</scope>
</reference>
<dbReference type="AlphaFoldDB" id="A0A672YPH3"/>
<dbReference type="PANTHER" id="PTHR11471:SF57">
    <property type="entry name" value="CD154"/>
    <property type="match status" value="1"/>
</dbReference>
<protein>
    <submittedName>
        <fullName evidence="7">Tumor necrosis factor ligand superfamily member 15-like</fullName>
    </submittedName>
</protein>
<comment type="subcellular location">
    <subcellularLocation>
        <location evidence="1">Membrane</location>
    </subcellularLocation>
</comment>
<sequence length="250" mass="28061">MSRTPGLCSTMINTYQTSLAPPPVPPRLNRSHPVLIPAPVTSRSYSKSLIRFMVGVVMLHLVLSVVGFIFLYNKGRIMGNYQTEGPKGQTPGIVDFFPPEKLQTSNRIMARMMVKEPSSNLQSKSGYLKWDTKSSHLSNGVNYYLESWLTIMEPGDYYVYSRVTFSRSNSTTPLANRIKLRKSKSETEKQTKTIMQAFCHLDTSKVSDMCTAMQGDVISLKKGNQLSVWVDDLSLVDYEEGATTFGLYSL</sequence>
<proteinExistence type="inferred from homology"/>
<dbReference type="GO" id="GO:0005125">
    <property type="term" value="F:cytokine activity"/>
    <property type="evidence" value="ECO:0007669"/>
    <property type="project" value="UniProtKB-KW"/>
</dbReference>
<dbReference type="InterPro" id="IPR008983">
    <property type="entry name" value="Tumour_necrosis_fac-like_dom"/>
</dbReference>
<keyword evidence="5" id="KW-0812">Transmembrane</keyword>
<dbReference type="InterPro" id="IPR006052">
    <property type="entry name" value="TNF_dom"/>
</dbReference>
<gene>
    <name evidence="7" type="primary">cd40lg</name>
</gene>
<keyword evidence="5" id="KW-1133">Transmembrane helix</keyword>
<evidence type="ECO:0000259" key="6">
    <source>
        <dbReference type="PROSITE" id="PS50049"/>
    </source>
</evidence>
<name>A0A672YPH3_9TELE</name>
<reference evidence="7" key="1">
    <citation type="submission" date="2019-06" db="EMBL/GenBank/DDBJ databases">
        <authorList>
            <consortium name="Wellcome Sanger Institute Data Sharing"/>
        </authorList>
    </citation>
    <scope>NUCLEOTIDE SEQUENCE [LARGE SCALE GENOMIC DNA]</scope>
</reference>
<organism evidence="7 8">
    <name type="scientific">Sphaeramia orbicularis</name>
    <name type="common">orbiculate cardinalfish</name>
    <dbReference type="NCBI Taxonomy" id="375764"/>
    <lineage>
        <taxon>Eukaryota</taxon>
        <taxon>Metazoa</taxon>
        <taxon>Chordata</taxon>
        <taxon>Craniata</taxon>
        <taxon>Vertebrata</taxon>
        <taxon>Euteleostomi</taxon>
        <taxon>Actinopterygii</taxon>
        <taxon>Neopterygii</taxon>
        <taxon>Teleostei</taxon>
        <taxon>Neoteleostei</taxon>
        <taxon>Acanthomorphata</taxon>
        <taxon>Gobiaria</taxon>
        <taxon>Kurtiformes</taxon>
        <taxon>Apogonoidei</taxon>
        <taxon>Apogonidae</taxon>
        <taxon>Apogoninae</taxon>
        <taxon>Sphaeramia</taxon>
    </lineage>
</organism>
<dbReference type="SUPFAM" id="SSF49842">
    <property type="entry name" value="TNF-like"/>
    <property type="match status" value="1"/>
</dbReference>
<evidence type="ECO:0000313" key="7">
    <source>
        <dbReference type="Ensembl" id="ENSSORP00005006470.1"/>
    </source>
</evidence>
<dbReference type="GO" id="GO:0016020">
    <property type="term" value="C:membrane"/>
    <property type="evidence" value="ECO:0007669"/>
    <property type="project" value="UniProtKB-SubCell"/>
</dbReference>
<dbReference type="FunCoup" id="A0A672YPH3">
    <property type="interactions" value="975"/>
</dbReference>
<reference evidence="7" key="3">
    <citation type="submission" date="2025-09" db="UniProtKB">
        <authorList>
            <consortium name="Ensembl"/>
        </authorList>
    </citation>
    <scope>IDENTIFICATION</scope>
</reference>
<evidence type="ECO:0000313" key="8">
    <source>
        <dbReference type="Proteomes" id="UP000472271"/>
    </source>
</evidence>